<proteinExistence type="predicted"/>
<gene>
    <name evidence="1" type="ORF">HED55_21655</name>
</gene>
<organism evidence="1 2">
    <name type="scientific">Brucella haematophila</name>
    <dbReference type="NCBI Taxonomy" id="419474"/>
    <lineage>
        <taxon>Bacteria</taxon>
        <taxon>Pseudomonadati</taxon>
        <taxon>Pseudomonadota</taxon>
        <taxon>Alphaproteobacteria</taxon>
        <taxon>Hyphomicrobiales</taxon>
        <taxon>Brucellaceae</taxon>
        <taxon>Brucella/Ochrobactrum group</taxon>
        <taxon>Brucella</taxon>
    </lineage>
</organism>
<comment type="caution">
    <text evidence="1">The sequence shown here is derived from an EMBL/GenBank/DDBJ whole genome shotgun (WGS) entry which is preliminary data.</text>
</comment>
<evidence type="ECO:0000313" key="2">
    <source>
        <dbReference type="Proteomes" id="UP000704467"/>
    </source>
</evidence>
<dbReference type="EMBL" id="JAAVLN010000003">
    <property type="protein sequence ID" value="NKC04848.1"/>
    <property type="molecule type" value="Genomic_DNA"/>
</dbReference>
<keyword evidence="2" id="KW-1185">Reference proteome</keyword>
<evidence type="ECO:0000313" key="1">
    <source>
        <dbReference type="EMBL" id="NKC04848.1"/>
    </source>
</evidence>
<name>A0ABX1DTD2_9HYPH</name>
<sequence length="200" mass="20979">MTIDGDIIFDAGSNFQAEINPSLQSDLLNITGTAAINGGTVYALKAAGVYTPDSRWTIINADNGVNGTFDALDQNMPFVDLALAYDPTHVYIDATRNAVSFCDVAHSANQCATGGGLESVGGDNSAYAAVTALPDEDSARNAFDQLSGEIHASAKTALIEDSHFVRDAAINRMRYAFSDEASPTMAVVSAGQSDEAAFKK</sequence>
<reference evidence="1 2" key="1">
    <citation type="submission" date="2020-03" db="EMBL/GenBank/DDBJ databases">
        <title>Whole genome sequencing of clinical and environmental type strains of Ochrobactrum.</title>
        <authorList>
            <person name="Dharne M."/>
        </authorList>
    </citation>
    <scope>NUCLEOTIDE SEQUENCE [LARGE SCALE GENOMIC DNA]</scope>
    <source>
        <strain evidence="1 2">CIP 109452</strain>
    </source>
</reference>
<accession>A0ABX1DTD2</accession>
<dbReference type="NCBIfam" id="TIGR01414">
    <property type="entry name" value="autotrans_barl"/>
    <property type="match status" value="1"/>
</dbReference>
<dbReference type="InterPro" id="IPR036709">
    <property type="entry name" value="Autotransporte_beta_dom_sf"/>
</dbReference>
<protein>
    <submittedName>
        <fullName evidence="1">Autotransporter outer membrane beta-barrel domain-containing protein</fullName>
    </submittedName>
</protein>
<dbReference type="Gene3D" id="2.40.128.130">
    <property type="entry name" value="Autotransporter beta-domain"/>
    <property type="match status" value="1"/>
</dbReference>
<dbReference type="Proteomes" id="UP000704467">
    <property type="component" value="Unassembled WGS sequence"/>
</dbReference>
<dbReference type="InterPro" id="IPR006315">
    <property type="entry name" value="OM_autotransptr_brl_dom"/>
</dbReference>